<name>A0A5N6Z4D1_9EURO</name>
<evidence type="ECO:0000313" key="2">
    <source>
        <dbReference type="EMBL" id="KAE8352278.1"/>
    </source>
</evidence>
<dbReference type="Proteomes" id="UP000327118">
    <property type="component" value="Unassembled WGS sequence"/>
</dbReference>
<dbReference type="AlphaFoldDB" id="A0A5N6Z4D1"/>
<accession>A0A5N6Z4D1</accession>
<organism evidence="2 3">
    <name type="scientific">Aspergillus coremiiformis</name>
    <dbReference type="NCBI Taxonomy" id="138285"/>
    <lineage>
        <taxon>Eukaryota</taxon>
        <taxon>Fungi</taxon>
        <taxon>Dikarya</taxon>
        <taxon>Ascomycota</taxon>
        <taxon>Pezizomycotina</taxon>
        <taxon>Eurotiomycetes</taxon>
        <taxon>Eurotiomycetidae</taxon>
        <taxon>Eurotiales</taxon>
        <taxon>Aspergillaceae</taxon>
        <taxon>Aspergillus</taxon>
        <taxon>Aspergillus subgen. Circumdati</taxon>
    </lineage>
</organism>
<evidence type="ECO:0000313" key="3">
    <source>
        <dbReference type="Proteomes" id="UP000327118"/>
    </source>
</evidence>
<proteinExistence type="predicted"/>
<protein>
    <submittedName>
        <fullName evidence="2">Uncharacterized protein</fullName>
    </submittedName>
</protein>
<gene>
    <name evidence="2" type="ORF">BDV28DRAFT_149200</name>
</gene>
<dbReference type="EMBL" id="ML739136">
    <property type="protein sequence ID" value="KAE8352278.1"/>
    <property type="molecule type" value="Genomic_DNA"/>
</dbReference>
<feature type="region of interest" description="Disordered" evidence="1">
    <location>
        <begin position="1"/>
        <end position="25"/>
    </location>
</feature>
<sequence>MGLRGPLSVSSHNTPSLPADLHDASGFDTARTNFQQKLNTPGAEATGHPTGLAFAQQYLTTPSNSVLNNDRKGPYDVFQIVGIRVLRDLLDAGLIDDPPKPLPQPASPTFAHAEPGELYTSNFQLVKAIQGNAAGVRALYTLDGHRTVVLTETRCTIDAMIICGLFSG</sequence>
<dbReference type="OrthoDB" id="4116913at2759"/>
<keyword evidence="3" id="KW-1185">Reference proteome</keyword>
<evidence type="ECO:0000256" key="1">
    <source>
        <dbReference type="SAM" id="MobiDB-lite"/>
    </source>
</evidence>
<reference evidence="3" key="1">
    <citation type="submission" date="2019-04" db="EMBL/GenBank/DDBJ databases">
        <title>Friends and foes A comparative genomics studyof 23 Aspergillus species from section Flavi.</title>
        <authorList>
            <consortium name="DOE Joint Genome Institute"/>
            <person name="Kjaerbolling I."/>
            <person name="Vesth T."/>
            <person name="Frisvad J.C."/>
            <person name="Nybo J.L."/>
            <person name="Theobald S."/>
            <person name="Kildgaard S."/>
            <person name="Isbrandt T."/>
            <person name="Kuo A."/>
            <person name="Sato A."/>
            <person name="Lyhne E.K."/>
            <person name="Kogle M.E."/>
            <person name="Wiebenga A."/>
            <person name="Kun R.S."/>
            <person name="Lubbers R.J."/>
            <person name="Makela M.R."/>
            <person name="Barry K."/>
            <person name="Chovatia M."/>
            <person name="Clum A."/>
            <person name="Daum C."/>
            <person name="Haridas S."/>
            <person name="He G."/>
            <person name="LaButti K."/>
            <person name="Lipzen A."/>
            <person name="Mondo S."/>
            <person name="Riley R."/>
            <person name="Salamov A."/>
            <person name="Simmons B.A."/>
            <person name="Magnuson J.K."/>
            <person name="Henrissat B."/>
            <person name="Mortensen U.H."/>
            <person name="Larsen T.O."/>
            <person name="Devries R.P."/>
            <person name="Grigoriev I.V."/>
            <person name="Machida M."/>
            <person name="Baker S.E."/>
            <person name="Andersen M.R."/>
        </authorList>
    </citation>
    <scope>NUCLEOTIDE SEQUENCE [LARGE SCALE GENOMIC DNA]</scope>
    <source>
        <strain evidence="3">CBS 553.77</strain>
    </source>
</reference>